<name>A0A4V6TKQ7_AURPU</name>
<evidence type="ECO:0000313" key="1">
    <source>
        <dbReference type="EMBL" id="TIA31607.1"/>
    </source>
</evidence>
<dbReference type="EMBL" id="QZBZ01000280">
    <property type="protein sequence ID" value="TIA31607.1"/>
    <property type="molecule type" value="Genomic_DNA"/>
</dbReference>
<dbReference type="InterPro" id="IPR035994">
    <property type="entry name" value="Nucleoside_phosphorylase_sf"/>
</dbReference>
<dbReference type="SUPFAM" id="SSF53167">
    <property type="entry name" value="Purine and uridine phosphorylases"/>
    <property type="match status" value="1"/>
</dbReference>
<comment type="caution">
    <text evidence="1">The sequence shown here is derived from an EMBL/GenBank/DDBJ whole genome shotgun (WGS) entry which is preliminary data.</text>
</comment>
<dbReference type="AlphaFoldDB" id="A0A4V6TKQ7"/>
<dbReference type="InterPro" id="IPR053137">
    <property type="entry name" value="NLR-like"/>
</dbReference>
<dbReference type="GO" id="GO:0003824">
    <property type="term" value="F:catalytic activity"/>
    <property type="evidence" value="ECO:0007669"/>
    <property type="project" value="InterPro"/>
</dbReference>
<gene>
    <name evidence="1" type="ORF">D6C78_08809</name>
</gene>
<dbReference type="Gene3D" id="3.40.50.1580">
    <property type="entry name" value="Nucleoside phosphorylase domain"/>
    <property type="match status" value="1"/>
</dbReference>
<sequence>MTKLRPEDYQVCWICPLPIERTAAEAMLDERHAPLPNNVNDSNTYTLGRIGPHNVAITSLPAGNSVATAIAATHMKYAFPAMRVVLLVGIGGGAPSLSKDIRLGDIVISYPDGTYGGVIQVDYGKSVPTNTHEDGFEFKGALNQPPDQLLNVVNALQAKHSGLGESDEPEYLKFLEQAIKRFPRINAANL</sequence>
<evidence type="ECO:0000313" key="2">
    <source>
        <dbReference type="Proteomes" id="UP000308724"/>
    </source>
</evidence>
<evidence type="ECO:0008006" key="3">
    <source>
        <dbReference type="Google" id="ProtNLM"/>
    </source>
</evidence>
<dbReference type="GO" id="GO:0009116">
    <property type="term" value="P:nucleoside metabolic process"/>
    <property type="evidence" value="ECO:0007669"/>
    <property type="project" value="InterPro"/>
</dbReference>
<organism evidence="1 2">
    <name type="scientific">Aureobasidium pullulans</name>
    <name type="common">Black yeast</name>
    <name type="synonym">Pullularia pullulans</name>
    <dbReference type="NCBI Taxonomy" id="5580"/>
    <lineage>
        <taxon>Eukaryota</taxon>
        <taxon>Fungi</taxon>
        <taxon>Dikarya</taxon>
        <taxon>Ascomycota</taxon>
        <taxon>Pezizomycotina</taxon>
        <taxon>Dothideomycetes</taxon>
        <taxon>Dothideomycetidae</taxon>
        <taxon>Dothideales</taxon>
        <taxon>Saccotheciaceae</taxon>
        <taxon>Aureobasidium</taxon>
    </lineage>
</organism>
<reference evidence="1 2" key="1">
    <citation type="submission" date="2018-10" db="EMBL/GenBank/DDBJ databases">
        <title>Fifty Aureobasidium pullulans genomes reveal a recombining polyextremotolerant generalist.</title>
        <authorList>
            <person name="Gostincar C."/>
            <person name="Turk M."/>
            <person name="Zajc J."/>
            <person name="Gunde-Cimerman N."/>
        </authorList>
    </citation>
    <scope>NUCLEOTIDE SEQUENCE [LARGE SCALE GENOMIC DNA]</scope>
    <source>
        <strain evidence="1 2">EXF-1645</strain>
    </source>
</reference>
<protein>
    <recommendedName>
        <fullName evidence="3">Nucleoside phosphorylase domain-containing protein</fullName>
    </recommendedName>
</protein>
<dbReference type="Proteomes" id="UP000308724">
    <property type="component" value="Unassembled WGS sequence"/>
</dbReference>
<dbReference type="PANTHER" id="PTHR46082">
    <property type="entry name" value="ATP/GTP-BINDING PROTEIN-RELATED"/>
    <property type="match status" value="1"/>
</dbReference>
<dbReference type="PANTHER" id="PTHR46082:SF11">
    <property type="entry name" value="AAA+ ATPASE DOMAIN-CONTAINING PROTEIN-RELATED"/>
    <property type="match status" value="1"/>
</dbReference>
<accession>A0A4V6TKQ7</accession>
<proteinExistence type="predicted"/>